<organism evidence="3 4">
    <name type="scientific">Orbilia brochopaga</name>
    <dbReference type="NCBI Taxonomy" id="3140254"/>
    <lineage>
        <taxon>Eukaryota</taxon>
        <taxon>Fungi</taxon>
        <taxon>Dikarya</taxon>
        <taxon>Ascomycota</taxon>
        <taxon>Pezizomycotina</taxon>
        <taxon>Orbiliomycetes</taxon>
        <taxon>Orbiliales</taxon>
        <taxon>Orbiliaceae</taxon>
        <taxon>Orbilia</taxon>
    </lineage>
</organism>
<dbReference type="InterPro" id="IPR014756">
    <property type="entry name" value="Ig_E-set"/>
</dbReference>
<dbReference type="GO" id="GO:0031625">
    <property type="term" value="F:ubiquitin protein ligase binding"/>
    <property type="evidence" value="ECO:0007669"/>
    <property type="project" value="TreeGrafter"/>
</dbReference>
<feature type="compositionally biased region" description="Low complexity" evidence="1">
    <location>
        <begin position="428"/>
        <end position="452"/>
    </location>
</feature>
<name>A0AAV9UC21_9PEZI</name>
<dbReference type="GO" id="GO:0005886">
    <property type="term" value="C:plasma membrane"/>
    <property type="evidence" value="ECO:0007669"/>
    <property type="project" value="TreeGrafter"/>
</dbReference>
<evidence type="ECO:0000256" key="1">
    <source>
        <dbReference type="SAM" id="MobiDB-lite"/>
    </source>
</evidence>
<dbReference type="GO" id="GO:0070086">
    <property type="term" value="P:ubiquitin-dependent endocytosis"/>
    <property type="evidence" value="ECO:0007669"/>
    <property type="project" value="TreeGrafter"/>
</dbReference>
<dbReference type="InterPro" id="IPR011021">
    <property type="entry name" value="Arrestin-like_N"/>
</dbReference>
<dbReference type="InterPro" id="IPR014752">
    <property type="entry name" value="Arrestin-like_C"/>
</dbReference>
<feature type="region of interest" description="Disordered" evidence="1">
    <location>
        <begin position="396"/>
        <end position="512"/>
    </location>
</feature>
<dbReference type="GO" id="GO:0005829">
    <property type="term" value="C:cytosol"/>
    <property type="evidence" value="ECO:0007669"/>
    <property type="project" value="TreeGrafter"/>
</dbReference>
<comment type="caution">
    <text evidence="3">The sequence shown here is derived from an EMBL/GenBank/DDBJ whole genome shotgun (WGS) entry which is preliminary data.</text>
</comment>
<feature type="compositionally biased region" description="Pro residues" evidence="1">
    <location>
        <begin position="453"/>
        <end position="466"/>
    </location>
</feature>
<feature type="compositionally biased region" description="Low complexity" evidence="1">
    <location>
        <begin position="503"/>
        <end position="512"/>
    </location>
</feature>
<feature type="domain" description="Arrestin-like N-terminal" evidence="2">
    <location>
        <begin position="5"/>
        <end position="116"/>
    </location>
</feature>
<dbReference type="CDD" id="cd22952">
    <property type="entry name" value="ART10-like"/>
    <property type="match status" value="1"/>
</dbReference>
<dbReference type="AlphaFoldDB" id="A0AAV9UC21"/>
<dbReference type="Gene3D" id="2.60.40.640">
    <property type="match status" value="1"/>
</dbReference>
<reference evidence="3 4" key="1">
    <citation type="submission" date="2019-10" db="EMBL/GenBank/DDBJ databases">
        <authorList>
            <person name="Palmer J.M."/>
        </authorList>
    </citation>
    <scope>NUCLEOTIDE SEQUENCE [LARGE SCALE GENOMIC DNA]</scope>
    <source>
        <strain evidence="3 4">TWF696</strain>
    </source>
</reference>
<protein>
    <recommendedName>
        <fullName evidence="2">Arrestin-like N-terminal domain-containing protein</fullName>
    </recommendedName>
</protein>
<dbReference type="Pfam" id="PF00339">
    <property type="entry name" value="Arrestin_N"/>
    <property type="match status" value="1"/>
</dbReference>
<proteinExistence type="predicted"/>
<dbReference type="PANTHER" id="PTHR11188">
    <property type="entry name" value="ARRESTIN DOMAIN CONTAINING PROTEIN"/>
    <property type="match status" value="1"/>
</dbReference>
<accession>A0AAV9UC21</accession>
<evidence type="ECO:0000259" key="2">
    <source>
        <dbReference type="Pfam" id="PF00339"/>
    </source>
</evidence>
<keyword evidence="4" id="KW-1185">Reference proteome</keyword>
<evidence type="ECO:0000313" key="4">
    <source>
        <dbReference type="Proteomes" id="UP001375240"/>
    </source>
</evidence>
<gene>
    <name evidence="3" type="ORF">TWF696_009804</name>
</gene>
<dbReference type="EMBL" id="JAVHNQ010000009">
    <property type="protein sequence ID" value="KAK6339008.1"/>
    <property type="molecule type" value="Genomic_DNA"/>
</dbReference>
<sequence length="561" mass="62196">MSLCIHLDQPAGHTYTNLDTLSGHISLDLPNDETITSIVVKLEGLVRTRLREPKKNDEDRESKRWETELHKVLYLTQTVFPADEVLKQATSTTGFKLKKGEYKYPFQFRIPINNVCIPQTGIFKALSDLGQGFDPVKETQKQEKHVRTTLPPSLSGIPNDMAWCRYFVKVTLNRPQFYRTNTRKLELFVLLPIEPPRPPPTSRETFAKREHIQNFQQGPPKKKRGLFDAWRGKDAPPPPINQSRFFVEARLPSPPIITPNEPIPLRILFTKLVPFTAPIILRSLQVRLISTTHIRVHDIKHDLIASGHAHSNMSLSVPVGYSHSPVGEELEADNSAWRHWVLPSSVQPSFVTCNIRRKYDLEIAVGVSLGPQPQFEVVQLIMPVEVFSGIRPPPQLQLMNAQRRKPSTTVPPADMKPADMKKPQTLTAASMAPPLSPSSAAPPISPASASTPTIPPPSPGLPPPSPSGKLPPLQTNTPQAASPIVEYPFSPIQVADGTPPGTFPATSSSSPVSAVYDLPPTYDEATAVNIAPVSGPRREFQQQPDYFTRPPEMDVQMTGKS</sequence>
<dbReference type="GO" id="GO:0030674">
    <property type="term" value="F:protein-macromolecule adaptor activity"/>
    <property type="evidence" value="ECO:0007669"/>
    <property type="project" value="TreeGrafter"/>
</dbReference>
<evidence type="ECO:0000313" key="3">
    <source>
        <dbReference type="EMBL" id="KAK6339008.1"/>
    </source>
</evidence>
<dbReference type="SUPFAM" id="SSF81296">
    <property type="entry name" value="E set domains"/>
    <property type="match status" value="1"/>
</dbReference>
<feature type="region of interest" description="Disordered" evidence="1">
    <location>
        <begin position="533"/>
        <end position="561"/>
    </location>
</feature>
<dbReference type="Proteomes" id="UP001375240">
    <property type="component" value="Unassembled WGS sequence"/>
</dbReference>
<dbReference type="InterPro" id="IPR050357">
    <property type="entry name" value="Arrestin_domain-protein"/>
</dbReference>
<dbReference type="PANTHER" id="PTHR11188:SF166">
    <property type="entry name" value="ARRESTIN (OR S-ANTIGEN), N-TERMINAL DOMAIN PROTEIN (AFU_ORTHOLOGUE AFUA_7G02050)"/>
    <property type="match status" value="1"/>
</dbReference>